<dbReference type="OrthoDB" id="10484439at2759"/>
<sequence length="210" mass="22774">MHVHSDILRGKATVRGDGSWVRVDFPTPMKEALVFLGSLDSISDYSLVPQVGEVDKDGFTVRVTVPSCVVTDLSRTHFSVPYLAWKKTSGSNYIAASITLKMTKGLSGYDTYSRTYHLETSIAKNDDYLTLMQIQNMKAVEDGASEFNTTPYVSVRGFTNPATQSVTYSFSDTVYSVVSSVSIAVFIIGSAGPASLGGAKLQVGWAHSLY</sequence>
<dbReference type="Proteomes" id="UP000515125">
    <property type="component" value="Unplaced"/>
</dbReference>
<accession>A0A6P6RXF7</accession>
<proteinExistence type="predicted"/>
<name>A0A6P6RXF7_9EIME</name>
<dbReference type="GeneID" id="113146996"/>
<evidence type="ECO:0000313" key="1">
    <source>
        <dbReference type="Proteomes" id="UP000515125"/>
    </source>
</evidence>
<keyword evidence="1" id="KW-1185">Reference proteome</keyword>
<protein>
    <submittedName>
        <fullName evidence="2">Uncharacterized protein LOC113146996</fullName>
    </submittedName>
</protein>
<reference evidence="2" key="1">
    <citation type="submission" date="2025-08" db="UniProtKB">
        <authorList>
            <consortium name="RefSeq"/>
        </authorList>
    </citation>
    <scope>IDENTIFICATION</scope>
</reference>
<dbReference type="RefSeq" id="XP_026191790.1">
    <property type="nucleotide sequence ID" value="XM_026336005.1"/>
</dbReference>
<dbReference type="AlphaFoldDB" id="A0A6P6RXF7"/>
<evidence type="ECO:0000313" key="2">
    <source>
        <dbReference type="RefSeq" id="XP_026191790.1"/>
    </source>
</evidence>
<gene>
    <name evidence="2" type="primary">LOC113146996</name>
</gene>
<organism evidence="1 2">
    <name type="scientific">Cyclospora cayetanensis</name>
    <dbReference type="NCBI Taxonomy" id="88456"/>
    <lineage>
        <taxon>Eukaryota</taxon>
        <taxon>Sar</taxon>
        <taxon>Alveolata</taxon>
        <taxon>Apicomplexa</taxon>
        <taxon>Conoidasida</taxon>
        <taxon>Coccidia</taxon>
        <taxon>Eucoccidiorida</taxon>
        <taxon>Eimeriorina</taxon>
        <taxon>Eimeriidae</taxon>
        <taxon>Cyclospora</taxon>
    </lineage>
</organism>